<proteinExistence type="predicted"/>
<dbReference type="STRING" id="1230338.MOMA_06361"/>
<dbReference type="AlphaFoldDB" id="L2F569"/>
<evidence type="ECO:0000313" key="2">
    <source>
        <dbReference type="Proteomes" id="UP000023795"/>
    </source>
</evidence>
<dbReference type="PATRIC" id="fig|1230338.3.peg.1357"/>
<sequence length="168" mass="18550">MATWIIIGTILFIIGGIMGLKPSAKETHLDNLRMAARKIGLMPKLVACPAWLTGKTGERGKGMIAQYGLILDGGKLPPCDFQVIDGEWRPMVDNFAPNFALDKQTVDFGNNITPTVQGLSCKANFICLYWHENGRMGNPLALENSEKDLIFLKNQLQTLANLVQNSQF</sequence>
<dbReference type="RefSeq" id="WP_009501684.1">
    <property type="nucleotide sequence ID" value="NZ_ANIN01000002.1"/>
</dbReference>
<dbReference type="eggNOG" id="ENOG5032TPZ">
    <property type="taxonomic scope" value="Bacteria"/>
</dbReference>
<dbReference type="EMBL" id="ANIN01000002">
    <property type="protein sequence ID" value="ELA08162.1"/>
    <property type="molecule type" value="Genomic_DNA"/>
</dbReference>
<gene>
    <name evidence="1" type="ORF">MOMA_06361</name>
</gene>
<name>L2F569_9GAMM</name>
<reference evidence="1 2" key="1">
    <citation type="journal article" date="2013" name="Genome Announc.">
        <title>Genome Sequence of Moraxella macacae 0408225, a Novel Bacterial Species Isolated from a Cynomolgus Macaque with Epistaxis.</title>
        <authorList>
            <person name="Ladner J.T."/>
            <person name="Whitehouse C.A."/>
            <person name="Koroleva G.I."/>
            <person name="Palacios G.F."/>
        </authorList>
    </citation>
    <scope>NUCLEOTIDE SEQUENCE [LARGE SCALE GENOMIC DNA]</scope>
    <source>
        <strain evidence="1 2">0408225</strain>
    </source>
</reference>
<organism evidence="1 2">
    <name type="scientific">Moraxella macacae 0408225</name>
    <dbReference type="NCBI Taxonomy" id="1230338"/>
    <lineage>
        <taxon>Bacteria</taxon>
        <taxon>Pseudomonadati</taxon>
        <taxon>Pseudomonadota</taxon>
        <taxon>Gammaproteobacteria</taxon>
        <taxon>Moraxellales</taxon>
        <taxon>Moraxellaceae</taxon>
        <taxon>Moraxella</taxon>
    </lineage>
</organism>
<keyword evidence="2" id="KW-1185">Reference proteome</keyword>
<protein>
    <submittedName>
        <fullName evidence="1">Uncharacterized protein</fullName>
    </submittedName>
</protein>
<dbReference type="Proteomes" id="UP000023795">
    <property type="component" value="Unassembled WGS sequence"/>
</dbReference>
<accession>L2F569</accession>
<dbReference type="OrthoDB" id="6709940at2"/>
<evidence type="ECO:0000313" key="1">
    <source>
        <dbReference type="EMBL" id="ELA08162.1"/>
    </source>
</evidence>
<comment type="caution">
    <text evidence="1">The sequence shown here is derived from an EMBL/GenBank/DDBJ whole genome shotgun (WGS) entry which is preliminary data.</text>
</comment>